<comment type="caution">
    <text evidence="2">The sequence shown here is derived from an EMBL/GenBank/DDBJ whole genome shotgun (WGS) entry which is preliminary data.</text>
</comment>
<name>A0AAN7Q849_9COLE</name>
<sequence>MNGFKSTGLYPMHKNVFKKEDFTPIPDSPTAIEENIMKIPALVGEANSLPLASPNPVARPSPVADPSLAAGPSVSTSINKRKKTIPDSKKDLKQKHSKDISADTDDESSYEMQEVYDDEATDDEDKTIQIKNKSLEEIYPTPKPKLRQSKRKKQKSKILTSTPMKEELEEKEIKKQQQSVGTVKMKRVLCEETKKKETKKPNKKKNQDTKINKKGVVKVIEEETPSTCYVCSGFGADNEE</sequence>
<proteinExistence type="predicted"/>
<evidence type="ECO:0000256" key="1">
    <source>
        <dbReference type="SAM" id="MobiDB-lite"/>
    </source>
</evidence>
<dbReference type="Proteomes" id="UP001353858">
    <property type="component" value="Unassembled WGS sequence"/>
</dbReference>
<feature type="compositionally biased region" description="Acidic residues" evidence="1">
    <location>
        <begin position="102"/>
        <end position="125"/>
    </location>
</feature>
<feature type="region of interest" description="Disordered" evidence="1">
    <location>
        <begin position="47"/>
        <end position="182"/>
    </location>
</feature>
<gene>
    <name evidence="2" type="ORF">RN001_001833</name>
</gene>
<organism evidence="2 3">
    <name type="scientific">Aquatica leii</name>
    <dbReference type="NCBI Taxonomy" id="1421715"/>
    <lineage>
        <taxon>Eukaryota</taxon>
        <taxon>Metazoa</taxon>
        <taxon>Ecdysozoa</taxon>
        <taxon>Arthropoda</taxon>
        <taxon>Hexapoda</taxon>
        <taxon>Insecta</taxon>
        <taxon>Pterygota</taxon>
        <taxon>Neoptera</taxon>
        <taxon>Endopterygota</taxon>
        <taxon>Coleoptera</taxon>
        <taxon>Polyphaga</taxon>
        <taxon>Elateriformia</taxon>
        <taxon>Elateroidea</taxon>
        <taxon>Lampyridae</taxon>
        <taxon>Luciolinae</taxon>
        <taxon>Aquatica</taxon>
    </lineage>
</organism>
<evidence type="ECO:0000313" key="2">
    <source>
        <dbReference type="EMBL" id="KAK4885562.1"/>
    </source>
</evidence>
<feature type="compositionally biased region" description="Basic residues" evidence="1">
    <location>
        <begin position="144"/>
        <end position="156"/>
    </location>
</feature>
<protein>
    <submittedName>
        <fullName evidence="2">Uncharacterized protein</fullName>
    </submittedName>
</protein>
<feature type="compositionally biased region" description="Basic and acidic residues" evidence="1">
    <location>
        <begin position="164"/>
        <end position="175"/>
    </location>
</feature>
<accession>A0AAN7Q849</accession>
<reference evidence="3" key="1">
    <citation type="submission" date="2023-01" db="EMBL/GenBank/DDBJ databases">
        <title>Key to firefly adult light organ development and bioluminescence: homeobox transcription factors regulate luciferase expression and transportation to peroxisome.</title>
        <authorList>
            <person name="Fu X."/>
        </authorList>
    </citation>
    <scope>NUCLEOTIDE SEQUENCE [LARGE SCALE GENOMIC DNA]</scope>
</reference>
<dbReference type="AlphaFoldDB" id="A0AAN7Q849"/>
<keyword evidence="3" id="KW-1185">Reference proteome</keyword>
<evidence type="ECO:0000313" key="3">
    <source>
        <dbReference type="Proteomes" id="UP001353858"/>
    </source>
</evidence>
<dbReference type="EMBL" id="JARPUR010000001">
    <property type="protein sequence ID" value="KAK4885562.1"/>
    <property type="molecule type" value="Genomic_DNA"/>
</dbReference>